<dbReference type="STRING" id="745776.DGo_CA2930"/>
<protein>
    <submittedName>
        <fullName evidence="15">Peptidase S8, subtilisin-like protein</fullName>
    </submittedName>
</protein>
<feature type="domain" description="Inhibitor I9" evidence="14">
    <location>
        <begin position="78"/>
        <end position="122"/>
    </location>
</feature>
<dbReference type="Gene3D" id="3.40.50.200">
    <property type="entry name" value="Peptidase S8/S53 domain"/>
    <property type="match status" value="1"/>
</dbReference>
<dbReference type="Pfam" id="PF05922">
    <property type="entry name" value="Inhibitor_I9"/>
    <property type="match status" value="1"/>
</dbReference>
<dbReference type="PATRIC" id="fig|745776.4.peg.3007"/>
<keyword evidence="6 9" id="KW-0378">Hydrolase</keyword>
<reference evidence="15 16" key="1">
    <citation type="journal article" date="2012" name="PLoS ONE">
        <title>Genome sequence and transcriptome analysis of the radioresistant bacterium Deinococcus gobiensis: insights into the extreme environmental adaptations.</title>
        <authorList>
            <person name="Yuan M."/>
            <person name="Chen M."/>
            <person name="Zhang W."/>
            <person name="Lu W."/>
            <person name="Wang J."/>
            <person name="Yang M."/>
            <person name="Zhao P."/>
            <person name="Tang R."/>
            <person name="Li X."/>
            <person name="Hao Y."/>
            <person name="Zhou Z."/>
            <person name="Zhan Y."/>
            <person name="Yu H."/>
            <person name="Teng C."/>
            <person name="Yan Y."/>
            <person name="Ping S."/>
            <person name="Wang Y."/>
            <person name="Lin M."/>
        </authorList>
    </citation>
    <scope>NUCLEOTIDE SEQUENCE [LARGE SCALE GENOMIC DNA]</scope>
    <source>
        <strain evidence="15 16">I-0</strain>
    </source>
</reference>
<sequence>MKNTLKTVSLLSLALVLGACGSGAPSTGTPSGVVAGGVNASALKATAMTGKWFVELEGDPTAISAQSIGSQQASFRTLAAQRGITYQEVMSYRTLFNGFSVEADEAEIGRISELPGVKSVYPVHKIPMPVTETVPMSQAAEMPDMYYARSMTGADVAQNELGLTGKGVKVGVIDTGIDVDHPAFAGRIVSQYDFVGNAYTGANTPVPGPTQDDCAGHGTHVAGIVGGNVAATSTFRGFKGVAPDVSFGAYRVFGCSGYTQEDVMVAALERAYSDGMQVVNLSIGSAFENWAETPSAIVGSRMVKKGMVVVASAGNSGRNGSYSMGGVTMGDNVISVASVDNSKIELQSFALSDGSKVAYYEGSGSPTAKIGANLTITKKASSTPATTNDGCTASGGFEANSLTGKAVLIRRGTCSFYEKASNAQKAGAAAVILYNNATGYLSPTVTGTPAVTIPVVFVSDMDGAKISGLIAGGVSVTFDGGKTAISNPTGNTLSDFTSYGASAELEQKPDLAAPGGSIISTYPLSVGDQTGYAVLSGTSMASPHVAGAAALMLQAYPNTQAKDMRGLLMNTATLRFYRNGATITNFPDYVQRQGAGMLDIVASYGNPVKVSPNKLSLGESATFATRNKVVVLKNTGATRQVYMARNVPAQTIGGTTLAPAASTAYASMTVNGQNVDTAGTEVIVPPFSEVELNVVVTPPAAAADKAQYGGMLSLGSKTGPSLVVPYSGFKGDYQSIQVLGNEIVDGQTYDFPALYSKRNDVFYAENATVTTPPEFTFASYAADPAKPTVLSTDRPSVLVQLSHQARRLDVDLLDANGTLIETLATQEYLGRNCTNNAAQKSDTCDIYNEYPWDGKLANGTNAANGSYKLRVRVLKALGDASNPADTETYTSQTFTVKR</sequence>
<dbReference type="InterPro" id="IPR036852">
    <property type="entry name" value="Peptidase_S8/S53_dom_sf"/>
</dbReference>
<dbReference type="PROSITE" id="PS00137">
    <property type="entry name" value="SUBTILASE_HIS"/>
    <property type="match status" value="1"/>
</dbReference>
<dbReference type="HOGENOM" id="CLU_003559_0_0_0"/>
<comment type="similarity">
    <text evidence="1 9 10">Belongs to the peptidase S8 family.</text>
</comment>
<dbReference type="Proteomes" id="UP000007575">
    <property type="component" value="Chromosome"/>
</dbReference>
<feature type="active site" description="Charge relay system" evidence="8 9">
    <location>
        <position position="539"/>
    </location>
</feature>
<dbReference type="InterPro" id="IPR010259">
    <property type="entry name" value="S8pro/Inhibitor_I9"/>
</dbReference>
<dbReference type="RefSeq" id="WP_014686337.1">
    <property type="nucleotide sequence ID" value="NC_017790.1"/>
</dbReference>
<dbReference type="InterPro" id="IPR050131">
    <property type="entry name" value="Peptidase_S8_subtilisin-like"/>
</dbReference>
<evidence type="ECO:0000256" key="9">
    <source>
        <dbReference type="PROSITE-ProRule" id="PRU01240"/>
    </source>
</evidence>
<dbReference type="InterPro" id="IPR023828">
    <property type="entry name" value="Peptidase_S8_Ser-AS"/>
</dbReference>
<dbReference type="GO" id="GO:0006508">
    <property type="term" value="P:proteolysis"/>
    <property type="evidence" value="ECO:0007669"/>
    <property type="project" value="UniProtKB-KW"/>
</dbReference>
<dbReference type="InterPro" id="IPR022398">
    <property type="entry name" value="Peptidase_S8_His-AS"/>
</dbReference>
<evidence type="ECO:0000313" key="16">
    <source>
        <dbReference type="Proteomes" id="UP000007575"/>
    </source>
</evidence>
<keyword evidence="3" id="KW-0964">Secreted</keyword>
<dbReference type="InterPro" id="IPR034187">
    <property type="entry name" value="Peptidases_S8_5"/>
</dbReference>
<dbReference type="InterPro" id="IPR046450">
    <property type="entry name" value="PA_dom_sf"/>
</dbReference>
<feature type="signal peptide" evidence="11">
    <location>
        <begin position="1"/>
        <end position="24"/>
    </location>
</feature>
<evidence type="ECO:0000259" key="12">
    <source>
        <dbReference type="Pfam" id="PF00082"/>
    </source>
</evidence>
<dbReference type="Gene3D" id="2.60.40.4070">
    <property type="match status" value="1"/>
</dbReference>
<evidence type="ECO:0000256" key="1">
    <source>
        <dbReference type="ARBA" id="ARBA00011073"/>
    </source>
</evidence>
<dbReference type="KEGG" id="dgo:DGo_CA2930"/>
<feature type="chain" id="PRO_5003612502" evidence="11">
    <location>
        <begin position="25"/>
        <end position="898"/>
    </location>
</feature>
<dbReference type="AlphaFoldDB" id="H8GVZ2"/>
<evidence type="ECO:0000313" key="15">
    <source>
        <dbReference type="EMBL" id="AFD26857.1"/>
    </source>
</evidence>
<evidence type="ECO:0000256" key="10">
    <source>
        <dbReference type="RuleBase" id="RU003355"/>
    </source>
</evidence>
<feature type="active site" description="Charge relay system" evidence="8 9">
    <location>
        <position position="217"/>
    </location>
</feature>
<dbReference type="Gene3D" id="3.50.30.30">
    <property type="match status" value="1"/>
</dbReference>
<dbReference type="CDD" id="cd07489">
    <property type="entry name" value="Peptidases_S8_5"/>
    <property type="match status" value="1"/>
</dbReference>
<keyword evidence="16" id="KW-1185">Reference proteome</keyword>
<dbReference type="PANTHER" id="PTHR43806">
    <property type="entry name" value="PEPTIDASE S8"/>
    <property type="match status" value="1"/>
</dbReference>
<dbReference type="PANTHER" id="PTHR43806:SF66">
    <property type="entry name" value="SERIN ENDOPEPTIDASE"/>
    <property type="match status" value="1"/>
</dbReference>
<keyword evidence="5 11" id="KW-0732">Signal</keyword>
<evidence type="ECO:0000256" key="7">
    <source>
        <dbReference type="ARBA" id="ARBA00022825"/>
    </source>
</evidence>
<keyword evidence="7 9" id="KW-0720">Serine protease</keyword>
<gene>
    <name evidence="15" type="ordered locus">DGo_CA2930</name>
</gene>
<dbReference type="Pfam" id="PF00082">
    <property type="entry name" value="Peptidase_S8"/>
    <property type="match status" value="1"/>
</dbReference>
<organism evidence="15 16">
    <name type="scientific">Deinococcus gobiensis (strain DSM 21396 / JCM 16679 / CGMCC 1.7299 / I-0)</name>
    <dbReference type="NCBI Taxonomy" id="745776"/>
    <lineage>
        <taxon>Bacteria</taxon>
        <taxon>Thermotogati</taxon>
        <taxon>Deinococcota</taxon>
        <taxon>Deinococci</taxon>
        <taxon>Deinococcales</taxon>
        <taxon>Deinococcaceae</taxon>
        <taxon>Deinococcus</taxon>
    </lineage>
</organism>
<evidence type="ECO:0000256" key="2">
    <source>
        <dbReference type="ARBA" id="ARBA00022512"/>
    </source>
</evidence>
<evidence type="ECO:0000256" key="8">
    <source>
        <dbReference type="PIRSR" id="PIRSR615500-1"/>
    </source>
</evidence>
<evidence type="ECO:0000259" key="14">
    <source>
        <dbReference type="Pfam" id="PF05922"/>
    </source>
</evidence>
<proteinExistence type="inferred from homology"/>
<evidence type="ECO:0000256" key="3">
    <source>
        <dbReference type="ARBA" id="ARBA00022525"/>
    </source>
</evidence>
<dbReference type="EMBL" id="CP002191">
    <property type="protein sequence ID" value="AFD26857.1"/>
    <property type="molecule type" value="Genomic_DNA"/>
</dbReference>
<dbReference type="SUPFAM" id="SSF52743">
    <property type="entry name" value="Subtilisin-like"/>
    <property type="match status" value="1"/>
</dbReference>
<dbReference type="InterPro" id="IPR000209">
    <property type="entry name" value="Peptidase_S8/S53_dom"/>
</dbReference>
<dbReference type="SUPFAM" id="SSF52025">
    <property type="entry name" value="PA domain"/>
    <property type="match status" value="1"/>
</dbReference>
<feature type="domain" description="Peptidase S8/S53" evidence="12">
    <location>
        <begin position="165"/>
        <end position="578"/>
    </location>
</feature>
<dbReference type="Gene3D" id="2.60.40.1710">
    <property type="entry name" value="Subtilisin-like superfamily"/>
    <property type="match status" value="1"/>
</dbReference>
<dbReference type="OrthoDB" id="9798386at2"/>
<dbReference type="PROSITE" id="PS00136">
    <property type="entry name" value="SUBTILASE_ASP"/>
    <property type="match status" value="1"/>
</dbReference>
<dbReference type="InterPro" id="IPR003137">
    <property type="entry name" value="PA_domain"/>
</dbReference>
<feature type="active site" description="Charge relay system" evidence="8 9">
    <location>
        <position position="174"/>
    </location>
</feature>
<dbReference type="GO" id="GO:0004252">
    <property type="term" value="F:serine-type endopeptidase activity"/>
    <property type="evidence" value="ECO:0007669"/>
    <property type="project" value="UniProtKB-UniRule"/>
</dbReference>
<evidence type="ECO:0000259" key="13">
    <source>
        <dbReference type="Pfam" id="PF02225"/>
    </source>
</evidence>
<dbReference type="PROSITE" id="PS00138">
    <property type="entry name" value="SUBTILASE_SER"/>
    <property type="match status" value="1"/>
</dbReference>
<dbReference type="GO" id="GO:0005615">
    <property type="term" value="C:extracellular space"/>
    <property type="evidence" value="ECO:0007669"/>
    <property type="project" value="TreeGrafter"/>
</dbReference>
<dbReference type="PROSITE" id="PS51892">
    <property type="entry name" value="SUBTILASE"/>
    <property type="match status" value="1"/>
</dbReference>
<dbReference type="InterPro" id="IPR023827">
    <property type="entry name" value="Peptidase_S8_Asp-AS"/>
</dbReference>
<evidence type="ECO:0000256" key="11">
    <source>
        <dbReference type="SAM" id="SignalP"/>
    </source>
</evidence>
<dbReference type="InterPro" id="IPR015500">
    <property type="entry name" value="Peptidase_S8_subtilisin-rel"/>
</dbReference>
<keyword evidence="2" id="KW-0134">Cell wall</keyword>
<feature type="domain" description="PA" evidence="13">
    <location>
        <begin position="387"/>
        <end position="466"/>
    </location>
</feature>
<dbReference type="PROSITE" id="PS51257">
    <property type="entry name" value="PROKAR_LIPOPROTEIN"/>
    <property type="match status" value="1"/>
</dbReference>
<evidence type="ECO:0000256" key="5">
    <source>
        <dbReference type="ARBA" id="ARBA00022729"/>
    </source>
</evidence>
<dbReference type="Pfam" id="PF02225">
    <property type="entry name" value="PA"/>
    <property type="match status" value="1"/>
</dbReference>
<dbReference type="GO" id="GO:0016020">
    <property type="term" value="C:membrane"/>
    <property type="evidence" value="ECO:0007669"/>
    <property type="project" value="InterPro"/>
</dbReference>
<accession>H8GVZ2</accession>
<keyword evidence="4 9" id="KW-0645">Protease</keyword>
<evidence type="ECO:0000256" key="6">
    <source>
        <dbReference type="ARBA" id="ARBA00022801"/>
    </source>
</evidence>
<dbReference type="eggNOG" id="COG1404">
    <property type="taxonomic scope" value="Bacteria"/>
</dbReference>
<dbReference type="PRINTS" id="PR00723">
    <property type="entry name" value="SUBTILISIN"/>
</dbReference>
<name>H8GVZ2_DEIGI</name>
<dbReference type="CDD" id="cd02133">
    <property type="entry name" value="PA_C5a_like"/>
    <property type="match status" value="1"/>
</dbReference>
<evidence type="ECO:0000256" key="4">
    <source>
        <dbReference type="ARBA" id="ARBA00022670"/>
    </source>
</evidence>